<comment type="similarity">
    <text evidence="2">Belongs to the flagella basal body rod proteins family.</text>
</comment>
<evidence type="ECO:0000313" key="6">
    <source>
        <dbReference type="Proteomes" id="UP000294593"/>
    </source>
</evidence>
<sequence>MNPVLPISLSGLQAATTRLDASAHNIANAQTPDFRREVVQQQTVGTGQGQEQPGVVVTIGKSSEIGADLATDLVEQMSASATYRANLRSIRTQDELMGSLLDIRA</sequence>
<organism evidence="5 6">
    <name type="scientific">Aquabacterium commune</name>
    <dbReference type="NCBI Taxonomy" id="70586"/>
    <lineage>
        <taxon>Bacteria</taxon>
        <taxon>Pseudomonadati</taxon>
        <taxon>Pseudomonadota</taxon>
        <taxon>Betaproteobacteria</taxon>
        <taxon>Burkholderiales</taxon>
        <taxon>Aquabacterium</taxon>
    </lineage>
</organism>
<proteinExistence type="inferred from homology"/>
<dbReference type="InterPro" id="IPR001444">
    <property type="entry name" value="Flag_bb_rod_N"/>
</dbReference>
<protein>
    <submittedName>
        <fullName evidence="5">Flagellar basal body rod protein FlgC</fullName>
    </submittedName>
</protein>
<evidence type="ECO:0000256" key="3">
    <source>
        <dbReference type="ARBA" id="ARBA00023143"/>
    </source>
</evidence>
<dbReference type="Pfam" id="PF00460">
    <property type="entry name" value="Flg_bb_rod"/>
    <property type="match status" value="1"/>
</dbReference>
<dbReference type="GO" id="GO:0009425">
    <property type="term" value="C:bacterial-type flagellum basal body"/>
    <property type="evidence" value="ECO:0007669"/>
    <property type="project" value="UniProtKB-SubCell"/>
</dbReference>
<evidence type="ECO:0000259" key="4">
    <source>
        <dbReference type="Pfam" id="PF00460"/>
    </source>
</evidence>
<keyword evidence="5" id="KW-0966">Cell projection</keyword>
<keyword evidence="5" id="KW-0969">Cilium</keyword>
<dbReference type="PANTHER" id="PTHR30435:SF19">
    <property type="entry name" value="FLAGELLAR BASAL-BODY ROD PROTEIN FLGG"/>
    <property type="match status" value="1"/>
</dbReference>
<comment type="caution">
    <text evidence="5">The sequence shown here is derived from an EMBL/GenBank/DDBJ whole genome shotgun (WGS) entry which is preliminary data.</text>
</comment>
<gene>
    <name evidence="5" type="ORF">EV672_102409</name>
</gene>
<keyword evidence="6" id="KW-1185">Reference proteome</keyword>
<dbReference type="Proteomes" id="UP000294593">
    <property type="component" value="Unassembled WGS sequence"/>
</dbReference>
<evidence type="ECO:0000256" key="1">
    <source>
        <dbReference type="ARBA" id="ARBA00004117"/>
    </source>
</evidence>
<dbReference type="AlphaFoldDB" id="A0A4V3CWE6"/>
<dbReference type="GO" id="GO:0071978">
    <property type="term" value="P:bacterial-type flagellum-dependent swarming motility"/>
    <property type="evidence" value="ECO:0007669"/>
    <property type="project" value="TreeGrafter"/>
</dbReference>
<accession>A0A4V3CWE6</accession>
<feature type="domain" description="Flagellar basal body rod protein N-terminal" evidence="4">
    <location>
        <begin position="8"/>
        <end position="34"/>
    </location>
</feature>
<dbReference type="OrthoDB" id="5986582at2"/>
<dbReference type="EMBL" id="SNXW01000002">
    <property type="protein sequence ID" value="TDP86058.1"/>
    <property type="molecule type" value="Genomic_DNA"/>
</dbReference>
<comment type="subcellular location">
    <subcellularLocation>
        <location evidence="1">Bacterial flagellum basal body</location>
    </subcellularLocation>
</comment>
<keyword evidence="5" id="KW-0282">Flagellum</keyword>
<reference evidence="5 6" key="1">
    <citation type="submission" date="2019-03" db="EMBL/GenBank/DDBJ databases">
        <title>Genomic Encyclopedia of Type Strains, Phase IV (KMG-IV): sequencing the most valuable type-strain genomes for metagenomic binning, comparative biology and taxonomic classification.</title>
        <authorList>
            <person name="Goeker M."/>
        </authorList>
    </citation>
    <scope>NUCLEOTIDE SEQUENCE [LARGE SCALE GENOMIC DNA]</scope>
    <source>
        <strain evidence="5 6">DSM 11901</strain>
    </source>
</reference>
<name>A0A4V3CWE6_9BURK</name>
<evidence type="ECO:0000313" key="5">
    <source>
        <dbReference type="EMBL" id="TDP86058.1"/>
    </source>
</evidence>
<keyword evidence="3" id="KW-0975">Bacterial flagellum</keyword>
<dbReference type="RefSeq" id="WP_133607168.1">
    <property type="nucleotide sequence ID" value="NZ_SNXW01000002.1"/>
</dbReference>
<evidence type="ECO:0000256" key="2">
    <source>
        <dbReference type="ARBA" id="ARBA00009677"/>
    </source>
</evidence>
<dbReference type="PANTHER" id="PTHR30435">
    <property type="entry name" value="FLAGELLAR PROTEIN"/>
    <property type="match status" value="1"/>
</dbReference>